<accession>A0A1H4AS96</accession>
<gene>
    <name evidence="1" type="ORF">SAMN05216462_1338</name>
</gene>
<name>A0A1H4AS96_XYLRU</name>
<protein>
    <submittedName>
        <fullName evidence="1">Uncharacterized protein</fullName>
    </submittedName>
</protein>
<evidence type="ECO:0000313" key="2">
    <source>
        <dbReference type="Proteomes" id="UP000182257"/>
    </source>
</evidence>
<proteinExistence type="predicted"/>
<reference evidence="1 2" key="1">
    <citation type="submission" date="2016-10" db="EMBL/GenBank/DDBJ databases">
        <authorList>
            <person name="de Groot N.N."/>
        </authorList>
    </citation>
    <scope>NUCLEOTIDE SEQUENCE [LARGE SCALE GENOMIC DNA]</scope>
    <source>
        <strain evidence="1 2">D31d</strain>
    </source>
</reference>
<dbReference type="Proteomes" id="UP000182257">
    <property type="component" value="Unassembled WGS sequence"/>
</dbReference>
<organism evidence="1 2">
    <name type="scientific">Xylanibacter ruminicola</name>
    <name type="common">Prevotella ruminicola</name>
    <dbReference type="NCBI Taxonomy" id="839"/>
    <lineage>
        <taxon>Bacteria</taxon>
        <taxon>Pseudomonadati</taxon>
        <taxon>Bacteroidota</taxon>
        <taxon>Bacteroidia</taxon>
        <taxon>Bacteroidales</taxon>
        <taxon>Prevotellaceae</taxon>
        <taxon>Xylanibacter</taxon>
    </lineage>
</organism>
<dbReference type="OrthoDB" id="9869223at2"/>
<dbReference type="EMBL" id="FNRF01000002">
    <property type="protein sequence ID" value="SEA38624.1"/>
    <property type="molecule type" value="Genomic_DNA"/>
</dbReference>
<sequence length="64" mass="7824">MKIRIQRYKDKIKVQEQWTIKDYIRAIMHYRRSQAAPILAAELLMEWFPMIKEVTINTELTENE</sequence>
<dbReference type="AlphaFoldDB" id="A0A1H4AS96"/>
<evidence type="ECO:0000313" key="1">
    <source>
        <dbReference type="EMBL" id="SEA38624.1"/>
    </source>
</evidence>
<dbReference type="RefSeq" id="WP_074760773.1">
    <property type="nucleotide sequence ID" value="NZ_FNRF01000002.1"/>
</dbReference>